<keyword evidence="1" id="KW-0472">Membrane</keyword>
<evidence type="ECO:0000313" key="3">
    <source>
        <dbReference type="Proteomes" id="UP000293162"/>
    </source>
</evidence>
<proteinExistence type="predicted"/>
<dbReference type="RefSeq" id="WP_130019535.1">
    <property type="nucleotide sequence ID" value="NZ_SEWF01000004.1"/>
</dbReference>
<evidence type="ECO:0000256" key="1">
    <source>
        <dbReference type="SAM" id="Phobius"/>
    </source>
</evidence>
<gene>
    <name evidence="2" type="ORF">EWM59_03350</name>
</gene>
<protein>
    <submittedName>
        <fullName evidence="2">Uncharacterized protein</fullName>
    </submittedName>
</protein>
<name>A0A4Q5M4C8_9BACT</name>
<evidence type="ECO:0000313" key="2">
    <source>
        <dbReference type="EMBL" id="RYU96959.1"/>
    </source>
</evidence>
<comment type="caution">
    <text evidence="2">The sequence shown here is derived from an EMBL/GenBank/DDBJ whole genome shotgun (WGS) entry which is preliminary data.</text>
</comment>
<dbReference type="AlphaFoldDB" id="A0A4Q5M4C8"/>
<feature type="transmembrane region" description="Helical" evidence="1">
    <location>
        <begin position="7"/>
        <end position="28"/>
    </location>
</feature>
<reference evidence="2 3" key="1">
    <citation type="submission" date="2019-02" db="EMBL/GenBank/DDBJ databases">
        <title>Bacterial novel species Emticicia sp. 17J42-9 isolated from soil.</title>
        <authorList>
            <person name="Jung H.-Y."/>
        </authorList>
    </citation>
    <scope>NUCLEOTIDE SEQUENCE [LARGE SCALE GENOMIC DNA]</scope>
    <source>
        <strain evidence="2 3">17J42-9</strain>
    </source>
</reference>
<organism evidence="2 3">
    <name type="scientific">Emticicia agri</name>
    <dbReference type="NCBI Taxonomy" id="2492393"/>
    <lineage>
        <taxon>Bacteria</taxon>
        <taxon>Pseudomonadati</taxon>
        <taxon>Bacteroidota</taxon>
        <taxon>Cytophagia</taxon>
        <taxon>Cytophagales</taxon>
        <taxon>Leadbetterellaceae</taxon>
        <taxon>Emticicia</taxon>
    </lineage>
</organism>
<dbReference type="InterPro" id="IPR049211">
    <property type="entry name" value="DUF6814"/>
</dbReference>
<accession>A0A4Q5M4C8</accession>
<dbReference type="EMBL" id="SEWF01000004">
    <property type="protein sequence ID" value="RYU96959.1"/>
    <property type="molecule type" value="Genomic_DNA"/>
</dbReference>
<sequence>MNAIRKVLGILWILIGVSAGIYLIYFQAVPLWLNGGNDLVPAIIYTFILAPIITLGMSIFGYYALQGDYSTKNGEKL</sequence>
<dbReference type="Proteomes" id="UP000293162">
    <property type="component" value="Unassembled WGS sequence"/>
</dbReference>
<dbReference type="OrthoDB" id="679529at2"/>
<dbReference type="Pfam" id="PF20664">
    <property type="entry name" value="DUF6814"/>
    <property type="match status" value="1"/>
</dbReference>
<keyword evidence="3" id="KW-1185">Reference proteome</keyword>
<feature type="transmembrane region" description="Helical" evidence="1">
    <location>
        <begin position="40"/>
        <end position="65"/>
    </location>
</feature>
<keyword evidence="1" id="KW-1133">Transmembrane helix</keyword>
<keyword evidence="1" id="KW-0812">Transmembrane</keyword>